<reference evidence="12" key="1">
    <citation type="journal article" date="2023" name="Environ. Microbiol.">
        <title>The 2-methylpropene degradation pathway in Mycobacteriaceae family strains.</title>
        <authorList>
            <person name="Helbich S."/>
            <person name="Barrantes I."/>
            <person name="Dos Anjos Borges L.G."/>
            <person name="Pieper D.H."/>
            <person name="Vainshtein Y."/>
            <person name="Sohn K."/>
            <person name="Engesser K.H."/>
        </authorList>
    </citation>
    <scope>NUCLEOTIDE SEQUENCE</scope>
    <source>
        <strain evidence="12">IBE100</strain>
    </source>
</reference>
<dbReference type="EMBL" id="JAKZMO010000019">
    <property type="protein sequence ID" value="MDG5485199.1"/>
    <property type="molecule type" value="Genomic_DNA"/>
</dbReference>
<dbReference type="GO" id="GO:0016491">
    <property type="term" value="F:oxidoreductase activity"/>
    <property type="evidence" value="ECO:0007669"/>
    <property type="project" value="UniProtKB-KW"/>
</dbReference>
<proteinExistence type="inferred from homology"/>
<keyword evidence="6" id="KW-0223">Dioxygenase</keyword>
<comment type="similarity">
    <text evidence="3">Belongs to the PhyH family. EctD subfamily.</text>
</comment>
<dbReference type="Proteomes" id="UP001154266">
    <property type="component" value="Unassembled WGS sequence"/>
</dbReference>
<evidence type="ECO:0000313" key="12">
    <source>
        <dbReference type="EMBL" id="MDG5485199.1"/>
    </source>
</evidence>
<name>A0ABT6GU84_MYCGU</name>
<accession>A0ABT6GU84</accession>
<comment type="cofactor">
    <cofactor evidence="1">
        <name>Fe(2+)</name>
        <dbReference type="ChEBI" id="CHEBI:29033"/>
    </cofactor>
</comment>
<feature type="region of interest" description="Disordered" evidence="11">
    <location>
        <begin position="1"/>
        <end position="41"/>
    </location>
</feature>
<dbReference type="InterPro" id="IPR008775">
    <property type="entry name" value="Phytyl_CoA_dOase-like"/>
</dbReference>
<evidence type="ECO:0000256" key="2">
    <source>
        <dbReference type="ARBA" id="ARBA00004063"/>
    </source>
</evidence>
<evidence type="ECO:0000256" key="9">
    <source>
        <dbReference type="ARBA" id="ARBA00049228"/>
    </source>
</evidence>
<protein>
    <recommendedName>
        <fullName evidence="10">Ectoine hydroxylase</fullName>
        <ecNumber evidence="10">1.14.11.55</ecNumber>
    </recommendedName>
</protein>
<dbReference type="EC" id="1.14.11.55" evidence="10"/>
<evidence type="ECO:0000256" key="6">
    <source>
        <dbReference type="ARBA" id="ARBA00022964"/>
    </source>
</evidence>
<evidence type="ECO:0000256" key="7">
    <source>
        <dbReference type="ARBA" id="ARBA00023002"/>
    </source>
</evidence>
<feature type="compositionally biased region" description="Basic and acidic residues" evidence="11">
    <location>
        <begin position="8"/>
        <end position="25"/>
    </location>
</feature>
<keyword evidence="8" id="KW-0408">Iron</keyword>
<dbReference type="SUPFAM" id="SSF51197">
    <property type="entry name" value="Clavaminate synthase-like"/>
    <property type="match status" value="1"/>
</dbReference>
<evidence type="ECO:0000313" key="13">
    <source>
        <dbReference type="Proteomes" id="UP001154266"/>
    </source>
</evidence>
<organism evidence="12 13">
    <name type="scientific">Mycolicibacterium gadium</name>
    <name type="common">Mycobacterium gadium</name>
    <dbReference type="NCBI Taxonomy" id="1794"/>
    <lineage>
        <taxon>Bacteria</taxon>
        <taxon>Bacillati</taxon>
        <taxon>Actinomycetota</taxon>
        <taxon>Actinomycetes</taxon>
        <taxon>Mycobacteriales</taxon>
        <taxon>Mycobacteriaceae</taxon>
        <taxon>Mycolicibacterium</taxon>
    </lineage>
</organism>
<keyword evidence="13" id="KW-1185">Reference proteome</keyword>
<dbReference type="Pfam" id="PF05721">
    <property type="entry name" value="PhyH"/>
    <property type="match status" value="1"/>
</dbReference>
<gene>
    <name evidence="12" type="primary">thpD</name>
    <name evidence="12" type="ORF">MNO81_20565</name>
</gene>
<keyword evidence="7 12" id="KW-0560">Oxidoreductase</keyword>
<dbReference type="NCBIfam" id="TIGR02408">
    <property type="entry name" value="ectoine_ThpD"/>
    <property type="match status" value="1"/>
</dbReference>
<dbReference type="RefSeq" id="WP_278222614.1">
    <property type="nucleotide sequence ID" value="NZ_JAKZMO010000019.1"/>
</dbReference>
<evidence type="ECO:0000256" key="10">
    <source>
        <dbReference type="NCBIfam" id="TIGR02408"/>
    </source>
</evidence>
<comment type="caution">
    <text evidence="12">The sequence shown here is derived from an EMBL/GenBank/DDBJ whole genome shotgun (WGS) entry which is preliminary data.</text>
</comment>
<evidence type="ECO:0000256" key="8">
    <source>
        <dbReference type="ARBA" id="ARBA00023004"/>
    </source>
</evidence>
<evidence type="ECO:0000256" key="1">
    <source>
        <dbReference type="ARBA" id="ARBA00001954"/>
    </source>
</evidence>
<evidence type="ECO:0000256" key="4">
    <source>
        <dbReference type="ARBA" id="ARBA00011738"/>
    </source>
</evidence>
<evidence type="ECO:0000256" key="5">
    <source>
        <dbReference type="ARBA" id="ARBA00022723"/>
    </source>
</evidence>
<sequence>MSTQQFDTRIDRYPTRLEQRSEPIPRQEPTVWGAASNGPLDDSELETHSTNGYLVRPETVGGDWLSVLRDELSCLDADADPSDPRIIREPGGTIRSVFEPHRFSEVIGEVITLDTVLPVARQLLGSDVYIHQARVNMMPGFTGTGFYWHSDFETWHAEDGMPAMRAVSCSIALTENFPYNGSLMVMPGSHRTFYPCIGATPQNNHASSLIKQEIGVPDQATLTEAAARYGIDQVTGPAGTALWFDSNVMHGSGSNITPFPRSNIFLVFNSVDNQLVAPYRAQAPRPSYLATRNSELNSFPTLAT</sequence>
<comment type="subunit">
    <text evidence="4">Homodimer.</text>
</comment>
<evidence type="ECO:0000256" key="11">
    <source>
        <dbReference type="SAM" id="MobiDB-lite"/>
    </source>
</evidence>
<dbReference type="Gene3D" id="2.60.120.620">
    <property type="entry name" value="q2cbj1_9rhob like domain"/>
    <property type="match status" value="1"/>
</dbReference>
<keyword evidence="5" id="KW-0479">Metal-binding</keyword>
<comment type="function">
    <text evidence="2">Involved in the biosynthesis of 5-hydroxyectoine, called compatible solute, which helps organisms to survive extreme osmotic stress by acting as a highly soluble organic osmolyte. Catalyzes the 2-oxoglutarate-dependent selective hydroxylation of L-ectoine to yield (4S,5S)-5-hydroxyectoine.</text>
</comment>
<comment type="catalytic activity">
    <reaction evidence="9">
        <text>L-ectoine + 2-oxoglutarate + O2 = 5-hydroxyectoine + succinate + CO2</text>
        <dbReference type="Rhea" id="RHEA:45740"/>
        <dbReference type="ChEBI" id="CHEBI:15379"/>
        <dbReference type="ChEBI" id="CHEBI:16526"/>
        <dbReference type="ChEBI" id="CHEBI:16810"/>
        <dbReference type="ChEBI" id="CHEBI:30031"/>
        <dbReference type="ChEBI" id="CHEBI:58515"/>
        <dbReference type="ChEBI" id="CHEBI:85413"/>
        <dbReference type="EC" id="1.14.11.55"/>
    </reaction>
</comment>
<dbReference type="InterPro" id="IPR012774">
    <property type="entry name" value="EctD"/>
</dbReference>
<dbReference type="PANTHER" id="PTHR20883">
    <property type="entry name" value="PHYTANOYL-COA DIOXYGENASE DOMAIN CONTAINING 1"/>
    <property type="match status" value="1"/>
</dbReference>
<dbReference type="PANTHER" id="PTHR20883:SF48">
    <property type="entry name" value="ECTOINE DIOXYGENASE"/>
    <property type="match status" value="1"/>
</dbReference>
<evidence type="ECO:0000256" key="3">
    <source>
        <dbReference type="ARBA" id="ARBA00007851"/>
    </source>
</evidence>